<evidence type="ECO:0000256" key="4">
    <source>
        <dbReference type="ARBA" id="ARBA00023136"/>
    </source>
</evidence>
<comment type="subcellular location">
    <subcellularLocation>
        <location evidence="1">Membrane</location>
    </subcellularLocation>
</comment>
<keyword evidence="2 7" id="KW-0812">Transmembrane</keyword>
<feature type="compositionally biased region" description="Polar residues" evidence="6">
    <location>
        <begin position="755"/>
        <end position="769"/>
    </location>
</feature>
<feature type="compositionally biased region" description="Basic and acidic residues" evidence="6">
    <location>
        <begin position="232"/>
        <end position="247"/>
    </location>
</feature>
<evidence type="ECO:0000256" key="5">
    <source>
        <dbReference type="SAM" id="Coils"/>
    </source>
</evidence>
<dbReference type="PANTHER" id="PTHR12953:SF0">
    <property type="entry name" value="SUN DOMAIN-CONTAINING OSSIFICATION FACTOR"/>
    <property type="match status" value="1"/>
</dbReference>
<keyword evidence="3 7" id="KW-1133">Transmembrane helix</keyword>
<dbReference type="GO" id="GO:0005737">
    <property type="term" value="C:cytoplasm"/>
    <property type="evidence" value="ECO:0007669"/>
    <property type="project" value="TreeGrafter"/>
</dbReference>
<feature type="compositionally biased region" description="Basic and acidic residues" evidence="6">
    <location>
        <begin position="310"/>
        <end position="347"/>
    </location>
</feature>
<dbReference type="GO" id="GO:0034975">
    <property type="term" value="P:protein folding in endoplasmic reticulum"/>
    <property type="evidence" value="ECO:0007669"/>
    <property type="project" value="TreeGrafter"/>
</dbReference>
<dbReference type="AlphaFoldDB" id="A0A8D8T5T1"/>
<keyword evidence="4 7" id="KW-0472">Membrane</keyword>
<feature type="region of interest" description="Disordered" evidence="6">
    <location>
        <begin position="516"/>
        <end position="615"/>
    </location>
</feature>
<feature type="region of interest" description="Disordered" evidence="6">
    <location>
        <begin position="129"/>
        <end position="169"/>
    </location>
</feature>
<feature type="compositionally biased region" description="Pro residues" evidence="6">
    <location>
        <begin position="288"/>
        <end position="305"/>
    </location>
</feature>
<feature type="compositionally biased region" description="Pro residues" evidence="6">
    <location>
        <begin position="134"/>
        <end position="148"/>
    </location>
</feature>
<feature type="region of interest" description="Disordered" evidence="6">
    <location>
        <begin position="201"/>
        <end position="347"/>
    </location>
</feature>
<dbReference type="GO" id="GO:0016020">
    <property type="term" value="C:membrane"/>
    <property type="evidence" value="ECO:0007669"/>
    <property type="project" value="UniProtKB-SubCell"/>
</dbReference>
<feature type="region of interest" description="Disordered" evidence="6">
    <location>
        <begin position="746"/>
        <end position="851"/>
    </location>
</feature>
<evidence type="ECO:0000256" key="6">
    <source>
        <dbReference type="SAM" id="MobiDB-lite"/>
    </source>
</evidence>
<organism evidence="8">
    <name type="scientific">Cacopsylla melanoneura</name>
    <dbReference type="NCBI Taxonomy" id="428564"/>
    <lineage>
        <taxon>Eukaryota</taxon>
        <taxon>Metazoa</taxon>
        <taxon>Ecdysozoa</taxon>
        <taxon>Arthropoda</taxon>
        <taxon>Hexapoda</taxon>
        <taxon>Insecta</taxon>
        <taxon>Pterygota</taxon>
        <taxon>Neoptera</taxon>
        <taxon>Paraneoptera</taxon>
        <taxon>Hemiptera</taxon>
        <taxon>Sternorrhyncha</taxon>
        <taxon>Psylloidea</taxon>
        <taxon>Psyllidae</taxon>
        <taxon>Psyllinae</taxon>
        <taxon>Cacopsylla</taxon>
    </lineage>
</organism>
<feature type="compositionally biased region" description="Low complexity" evidence="6">
    <location>
        <begin position="792"/>
        <end position="822"/>
    </location>
</feature>
<evidence type="ECO:0000256" key="2">
    <source>
        <dbReference type="ARBA" id="ARBA00022692"/>
    </source>
</evidence>
<evidence type="ECO:0000256" key="3">
    <source>
        <dbReference type="ARBA" id="ARBA00022989"/>
    </source>
</evidence>
<evidence type="ECO:0000313" key="8">
    <source>
        <dbReference type="EMBL" id="CAG6679987.1"/>
    </source>
</evidence>
<sequence length="862" mass="93013">MFHLVHYTLSCHRVHIEALLSSEFINRVLRTRPICAEYGLDSVIAGNSERTSHFVDGTPSLDTTIKPNAVRQSCTRERDEHSELVTSLLGRHQVAALCNVLAVMENRVVRNVTLQIPSIADPAVPLPASFSSPELPPSPSPASPPSLTPHPSQDDDVTPPPSPLSSPSFCTLESSLLAYPRTQSDEGSPATLAPLSVKMLTTSPEQGFGPGPTGLDAADRLDINPTRTSVPHRGDEMVEGGTRREATEAGSMSGDGREVMNTGVGQDDSKPSHSSSLSSSYDPSLPSSSPPSTDPSLSLPPPPSPADFTSPHEDEQQREGSVARDSRESVVKDREMVKDVGGREREESLETLFSELEAVVDSPPSVSQQQPPPQQLKESVLIRLANRIKSLERNMSLSGQYLDELSRRYKRQIEELSRALAEALAERKRGEVREAKLSYELSVLAQQLATLTVSVDAILTERESWLYKMSTMGQHTIIILIELAIFFAVLFVCRILPSVELSTRKISFAWTNRGLADSRSRGNVDASDASAVSQEKKRRKSDSVLTQGAGAGGEGERRRRPSEEAMKSSGSTHKELIIHPTPAAVPRTGPAPSSILRPLSKAEKRRKQRRKKEVKLKISSSLTTLAAGSGNDLYTLYSNEKNYGQSGHRLRQSSSSDRIEWPDNLSLRNAFEPLTSVLSSPGTSPHQGSMLTTAMAARSKRMSTTNPPLTSKMAAFTVGEEDEREWCEGENRGSNLEGVVYAGRGKASALDRGSQVDSNGRKISSSDTYRNLDYRGDNTSNRSKGGSHLDASSKGGSNGDSSRGGVVVVKGSSNGDTVFSAGGKDDRGGSGSSRSASNSSSAAGTPKKSTASGFKKYVRRFF</sequence>
<keyword evidence="5" id="KW-0175">Coiled coil</keyword>
<dbReference type="InterPro" id="IPR045120">
    <property type="entry name" value="Suco/Slp1-like"/>
</dbReference>
<evidence type="ECO:0000256" key="1">
    <source>
        <dbReference type="ARBA" id="ARBA00004370"/>
    </source>
</evidence>
<reference evidence="8" key="1">
    <citation type="submission" date="2021-05" db="EMBL/GenBank/DDBJ databases">
        <authorList>
            <person name="Alioto T."/>
            <person name="Alioto T."/>
            <person name="Gomez Garrido J."/>
        </authorList>
    </citation>
    <scope>NUCLEOTIDE SEQUENCE</scope>
</reference>
<dbReference type="PANTHER" id="PTHR12953">
    <property type="entry name" value="MEMBRANE PROTEIN CH1 RELATED"/>
    <property type="match status" value="1"/>
</dbReference>
<protein>
    <submittedName>
        <fullName evidence="8">SUN domain-containing ossification factor</fullName>
    </submittedName>
</protein>
<feature type="compositionally biased region" description="Basic residues" evidence="6">
    <location>
        <begin position="603"/>
        <end position="614"/>
    </location>
</feature>
<feature type="compositionally biased region" description="Low complexity" evidence="6">
    <location>
        <begin position="832"/>
        <end position="844"/>
    </location>
</feature>
<feature type="compositionally biased region" description="Low complexity" evidence="6">
    <location>
        <begin position="272"/>
        <end position="287"/>
    </location>
</feature>
<feature type="coiled-coil region" evidence="5">
    <location>
        <begin position="402"/>
        <end position="433"/>
    </location>
</feature>
<feature type="compositionally biased region" description="Basic and acidic residues" evidence="6">
    <location>
        <begin position="554"/>
        <end position="577"/>
    </location>
</feature>
<name>A0A8D8T5T1_9HEMI</name>
<accession>A0A8D8T5T1</accession>
<dbReference type="EMBL" id="HBUF01250661">
    <property type="protein sequence ID" value="CAG6679987.1"/>
    <property type="molecule type" value="Transcribed_RNA"/>
</dbReference>
<evidence type="ECO:0000256" key="7">
    <source>
        <dbReference type="SAM" id="Phobius"/>
    </source>
</evidence>
<feature type="transmembrane region" description="Helical" evidence="7">
    <location>
        <begin position="477"/>
        <end position="496"/>
    </location>
</feature>
<proteinExistence type="predicted"/>